<evidence type="ECO:0000256" key="3">
    <source>
        <dbReference type="ARBA" id="ARBA00023125"/>
    </source>
</evidence>
<keyword evidence="3" id="KW-0238">DNA-binding</keyword>
<dbReference type="PANTHER" id="PTHR46267">
    <property type="entry name" value="SINGLE MYB HISTONE 4"/>
    <property type="match status" value="1"/>
</dbReference>
<dbReference type="Proteomes" id="UP000054498">
    <property type="component" value="Unassembled WGS sequence"/>
</dbReference>
<keyword evidence="7" id="KW-1185">Reference proteome</keyword>
<dbReference type="GO" id="GO:0005634">
    <property type="term" value="C:nucleus"/>
    <property type="evidence" value="ECO:0007669"/>
    <property type="project" value="UniProtKB-SubCell"/>
</dbReference>
<dbReference type="GO" id="GO:0003691">
    <property type="term" value="F:double-stranded telomeric DNA binding"/>
    <property type="evidence" value="ECO:0007669"/>
    <property type="project" value="InterPro"/>
</dbReference>
<reference evidence="6 7" key="1">
    <citation type="journal article" date="2013" name="BMC Genomics">
        <title>Reconstruction of the lipid metabolism for the microalga Monoraphidium neglectum from its genome sequence reveals characteristics suitable for biofuel production.</title>
        <authorList>
            <person name="Bogen C."/>
            <person name="Al-Dilaimi A."/>
            <person name="Albersmeier A."/>
            <person name="Wichmann J."/>
            <person name="Grundmann M."/>
            <person name="Rupp O."/>
            <person name="Lauersen K.J."/>
            <person name="Blifernez-Klassen O."/>
            <person name="Kalinowski J."/>
            <person name="Goesmann A."/>
            <person name="Mussgnug J.H."/>
            <person name="Kruse O."/>
        </authorList>
    </citation>
    <scope>NUCLEOTIDE SEQUENCE [LARGE SCALE GENOMIC DNA]</scope>
    <source>
        <strain evidence="6 7">SAG 48.87</strain>
    </source>
</reference>
<dbReference type="AlphaFoldDB" id="A0A0D2KQC7"/>
<evidence type="ECO:0000313" key="6">
    <source>
        <dbReference type="EMBL" id="KIY97818.1"/>
    </source>
</evidence>
<evidence type="ECO:0000256" key="1">
    <source>
        <dbReference type="ARBA" id="ARBA00004123"/>
    </source>
</evidence>
<dbReference type="CDD" id="cd11660">
    <property type="entry name" value="SANT_TRF"/>
    <property type="match status" value="1"/>
</dbReference>
<dbReference type="InterPro" id="IPR044597">
    <property type="entry name" value="SMH1-6"/>
</dbReference>
<dbReference type="STRING" id="145388.A0A0D2KQC7"/>
<dbReference type="Gene3D" id="1.10.10.60">
    <property type="entry name" value="Homeodomain-like"/>
    <property type="match status" value="1"/>
</dbReference>
<name>A0A0D2KQC7_9CHLO</name>
<evidence type="ECO:0000259" key="5">
    <source>
        <dbReference type="PROSITE" id="PS50090"/>
    </source>
</evidence>
<dbReference type="RefSeq" id="XP_013896838.1">
    <property type="nucleotide sequence ID" value="XM_014041384.1"/>
</dbReference>
<protein>
    <recommendedName>
        <fullName evidence="5">Myb-like domain-containing protein</fullName>
    </recommendedName>
</protein>
<dbReference type="OrthoDB" id="608866at2759"/>
<organism evidence="6 7">
    <name type="scientific">Monoraphidium neglectum</name>
    <dbReference type="NCBI Taxonomy" id="145388"/>
    <lineage>
        <taxon>Eukaryota</taxon>
        <taxon>Viridiplantae</taxon>
        <taxon>Chlorophyta</taxon>
        <taxon>core chlorophytes</taxon>
        <taxon>Chlorophyceae</taxon>
        <taxon>CS clade</taxon>
        <taxon>Sphaeropleales</taxon>
        <taxon>Selenastraceae</taxon>
        <taxon>Monoraphidium</taxon>
    </lineage>
</organism>
<dbReference type="GeneID" id="25727276"/>
<evidence type="ECO:0000313" key="7">
    <source>
        <dbReference type="Proteomes" id="UP000054498"/>
    </source>
</evidence>
<dbReference type="EMBL" id="KK102417">
    <property type="protein sequence ID" value="KIY97818.1"/>
    <property type="molecule type" value="Genomic_DNA"/>
</dbReference>
<dbReference type="KEGG" id="mng:MNEG_10143"/>
<dbReference type="InterPro" id="IPR001005">
    <property type="entry name" value="SANT/Myb"/>
</dbReference>
<gene>
    <name evidence="6" type="ORF">MNEG_10143</name>
</gene>
<keyword evidence="4" id="KW-0539">Nucleus</keyword>
<evidence type="ECO:0000256" key="4">
    <source>
        <dbReference type="ARBA" id="ARBA00023242"/>
    </source>
</evidence>
<dbReference type="InterPro" id="IPR009057">
    <property type="entry name" value="Homeodomain-like_sf"/>
</dbReference>
<accession>A0A0D2KQC7</accession>
<dbReference type="PROSITE" id="PS50090">
    <property type="entry name" value="MYB_LIKE"/>
    <property type="match status" value="1"/>
</dbReference>
<proteinExistence type="predicted"/>
<keyword evidence="2" id="KW-0158">Chromosome</keyword>
<dbReference type="Pfam" id="PF00249">
    <property type="entry name" value="Myb_DNA-binding"/>
    <property type="match status" value="1"/>
</dbReference>
<comment type="subcellular location">
    <subcellularLocation>
        <location evidence="1">Nucleus</location>
    </subcellularLocation>
</comment>
<feature type="domain" description="Myb-like" evidence="5">
    <location>
        <begin position="72"/>
        <end position="125"/>
    </location>
</feature>
<dbReference type="SUPFAM" id="SSF46689">
    <property type="entry name" value="Homeodomain-like"/>
    <property type="match status" value="1"/>
</dbReference>
<dbReference type="PANTHER" id="PTHR46267:SF15">
    <property type="entry name" value="WINGED HELIX-TURN-HELIX TRANSCRIPTION REPRESSOR DNA-BINDING PROTEIN-RELATED"/>
    <property type="match status" value="1"/>
</dbReference>
<sequence length="165" mass="18169">MQVLITDDGSEMLDRDATGGLVPISAYGITDGSHVTLRIQVPGVDDLDDVPLVDEAIVSSAFALGVLQGRGGGNGRKTRWTQDQIVALIEGVERHGLSAWRTIVQDPRLAGKNNMQCKDKFRNLCLTIIQGRPERGLTLDWRLKDRVKTLIEQESIKLAEPPALW</sequence>
<evidence type="ECO:0000256" key="2">
    <source>
        <dbReference type="ARBA" id="ARBA00022454"/>
    </source>
</evidence>
<dbReference type="SMART" id="SM00717">
    <property type="entry name" value="SANT"/>
    <property type="match status" value="1"/>
</dbReference>